<gene>
    <name evidence="7" type="ORF">Clacol_003967</name>
</gene>
<evidence type="ECO:0000313" key="7">
    <source>
        <dbReference type="EMBL" id="GJJ09743.1"/>
    </source>
</evidence>
<dbReference type="PANTHER" id="PTHR16056:SF2">
    <property type="entry name" value="TESTIS-EXPRESSED PROTEIN 10"/>
    <property type="match status" value="1"/>
</dbReference>
<comment type="subcellular location">
    <subcellularLocation>
        <location evidence="2 5">Nucleus</location>
    </subcellularLocation>
</comment>
<dbReference type="PANTHER" id="PTHR16056">
    <property type="entry name" value="REGULATOR OF MICROTUBULE DYNAMICS PROTEIN"/>
    <property type="match status" value="1"/>
</dbReference>
<feature type="domain" description="Pre-rRNA-processing protein Ipi1 N-terminal" evidence="6">
    <location>
        <begin position="79"/>
        <end position="187"/>
    </location>
</feature>
<comment type="similarity">
    <text evidence="3 5">Belongs to the IPI1/TEX10 family.</text>
</comment>
<dbReference type="Proteomes" id="UP001050691">
    <property type="component" value="Unassembled WGS sequence"/>
</dbReference>
<evidence type="ECO:0000256" key="5">
    <source>
        <dbReference type="RuleBase" id="RU368021"/>
    </source>
</evidence>
<keyword evidence="8" id="KW-1185">Reference proteome</keyword>
<reference evidence="7" key="1">
    <citation type="submission" date="2021-10" db="EMBL/GenBank/DDBJ databases">
        <title>De novo Genome Assembly of Clathrus columnatus (Basidiomycota, Fungi) Using Illumina and Nanopore Sequence Data.</title>
        <authorList>
            <person name="Ogiso-Tanaka E."/>
            <person name="Itagaki H."/>
            <person name="Hosoya T."/>
            <person name="Hosaka K."/>
        </authorList>
    </citation>
    <scope>NUCLEOTIDE SEQUENCE</scope>
    <source>
        <strain evidence="7">MO-923</strain>
    </source>
</reference>
<comment type="caution">
    <text evidence="7">The sequence shown here is derived from an EMBL/GenBank/DDBJ whole genome shotgun (WGS) entry which is preliminary data.</text>
</comment>
<dbReference type="AlphaFoldDB" id="A0AAV5A9A2"/>
<dbReference type="SUPFAM" id="SSF48371">
    <property type="entry name" value="ARM repeat"/>
    <property type="match status" value="1"/>
</dbReference>
<evidence type="ECO:0000256" key="4">
    <source>
        <dbReference type="ARBA" id="ARBA00023242"/>
    </source>
</evidence>
<keyword evidence="4 5" id="KW-0539">Nucleus</keyword>
<evidence type="ECO:0000256" key="2">
    <source>
        <dbReference type="ARBA" id="ARBA00004123"/>
    </source>
</evidence>
<dbReference type="InterPro" id="IPR016024">
    <property type="entry name" value="ARM-type_fold"/>
</dbReference>
<dbReference type="Pfam" id="PF12333">
    <property type="entry name" value="Ipi1_N"/>
    <property type="match status" value="1"/>
</dbReference>
<dbReference type="GO" id="GO:0005634">
    <property type="term" value="C:nucleus"/>
    <property type="evidence" value="ECO:0007669"/>
    <property type="project" value="UniProtKB-SubCell"/>
</dbReference>
<proteinExistence type="inferred from homology"/>
<evidence type="ECO:0000313" key="8">
    <source>
        <dbReference type="Proteomes" id="UP001050691"/>
    </source>
</evidence>
<evidence type="ECO:0000256" key="1">
    <source>
        <dbReference type="ARBA" id="ARBA00002355"/>
    </source>
</evidence>
<dbReference type="GO" id="GO:0006364">
    <property type="term" value="P:rRNA processing"/>
    <property type="evidence" value="ECO:0007669"/>
    <property type="project" value="UniProtKB-UniRule"/>
</dbReference>
<evidence type="ECO:0000256" key="3">
    <source>
        <dbReference type="ARBA" id="ARBA00006427"/>
    </source>
</evidence>
<keyword evidence="5" id="KW-0690">Ribosome biogenesis</keyword>
<dbReference type="InterPro" id="IPR024679">
    <property type="entry name" value="Ipi1_N"/>
</dbReference>
<comment type="subunit">
    <text evidence="5">Component of the RIX1 complex.</text>
</comment>
<dbReference type="GO" id="GO:0120330">
    <property type="term" value="C:rixosome complex"/>
    <property type="evidence" value="ECO:0007669"/>
    <property type="project" value="UniProtKB-UniRule"/>
</dbReference>
<evidence type="ECO:0000259" key="6">
    <source>
        <dbReference type="Pfam" id="PF12333"/>
    </source>
</evidence>
<comment type="function">
    <text evidence="1 5">Component of the RIX1 complex required for processing of ITS2 sequences from 35S pre-rRNA.</text>
</comment>
<organism evidence="7 8">
    <name type="scientific">Clathrus columnatus</name>
    <dbReference type="NCBI Taxonomy" id="1419009"/>
    <lineage>
        <taxon>Eukaryota</taxon>
        <taxon>Fungi</taxon>
        <taxon>Dikarya</taxon>
        <taxon>Basidiomycota</taxon>
        <taxon>Agaricomycotina</taxon>
        <taxon>Agaricomycetes</taxon>
        <taxon>Phallomycetidae</taxon>
        <taxon>Phallales</taxon>
        <taxon>Clathraceae</taxon>
        <taxon>Clathrus</taxon>
    </lineage>
</organism>
<dbReference type="EMBL" id="BPWL01000004">
    <property type="protein sequence ID" value="GJJ09743.1"/>
    <property type="molecule type" value="Genomic_DNA"/>
</dbReference>
<protein>
    <recommendedName>
        <fullName evidence="5">Pre-rRNA-processing protein</fullName>
    </recommendedName>
</protein>
<name>A0AAV5A9A2_9AGAM</name>
<accession>A0AAV5A9A2</accession>
<sequence>MPTRGKVICFLHWEFSPSSFTADAITGLQELLEAHPALIESSLTTILHSCARVISDEDADVRKLLINLFAWLLRTLPVQKIQPHIQFLMLFITSAQTNIFPAIRIDAIRFIDILLELVPDIITQNWLQPDTTGSRVLEGYLGLLNTSSKFWSGSQGGIDDGPGPSTASVTLSTNSRLTVLSSLATFLEKALLPAEVKQTSIVPKWILAPYFSSERELHAFCNLVYPCRTDNHLRRSVTWDDNKEGTFVDSFGDFCCVNGNVDIWLSSDQVEELIHNSADSSKQNIRPDTLHFSSSSNSQSGYLVQLARTLQPILTSTWLDVASSVFAPTLSKTGNETETLLAITVMRILGCLFGYILRSGDISESTKELAGDDLYNLLSHISPYLPNTIETNDLRLEEFIRSMSFSYCELASLAAMARIRPIETTINSTFHQKRDRGLSIQLEQVGEYIVKTLDGQFRPSSRGTVLSTSSYITLLPTLWHLTIHRSNNSALSEILSACIDHSILLPSKSALKAPSTQFIGIFTLLCDHRNSSSQLNNLNPDEVVRLKEWYQQLPKTLWEAGTNDSTLTEVILLLLLRIPQRQIRIFDQTAVPTWMISSQNIYQAHLAVMSRLMPYFTVIHPQKGKLPGPFSKLKSSELQKLALDVAKVIFHDQKGAAAQFRAAVEHAIMDMKDASYWLSYLSSENSI</sequence>
<keyword evidence="5" id="KW-0698">rRNA processing</keyword>